<accession>A0ABY9PH41</accession>
<dbReference type="InterPro" id="IPR050706">
    <property type="entry name" value="Cyclic-di-GMP_PDE-like"/>
</dbReference>
<dbReference type="SMART" id="SM00052">
    <property type="entry name" value="EAL"/>
    <property type="match status" value="1"/>
</dbReference>
<dbReference type="PANTHER" id="PTHR33121:SF70">
    <property type="entry name" value="SIGNALING PROTEIN YKOW"/>
    <property type="match status" value="1"/>
</dbReference>
<gene>
    <name evidence="2" type="ORF">RDV84_12805</name>
</gene>
<sequence length="185" mass="19310">MAAAARSRLPGFLCINLGSTLLGNEAALSYLTELAARAGLSPGRVILEFPEHLPIDVPAWVASHKLLRAAGFRTALDDLGAGYASLSVLAAYVPDVVKLDMRLVQGVSDSAQRVRRKLVGHVAAMVLDLGAEVVAEGVETPEDAETLLELGVYLQQGYLHGRPTVPIDAGGDETTGATESGALVP</sequence>
<dbReference type="SUPFAM" id="SSF141868">
    <property type="entry name" value="EAL domain-like"/>
    <property type="match status" value="1"/>
</dbReference>
<dbReference type="EMBL" id="CP133568">
    <property type="protein sequence ID" value="WMT05679.1"/>
    <property type="molecule type" value="Genomic_DNA"/>
</dbReference>
<dbReference type="PROSITE" id="PS50883">
    <property type="entry name" value="EAL"/>
    <property type="match status" value="1"/>
</dbReference>
<proteinExistence type="predicted"/>
<evidence type="ECO:0000313" key="3">
    <source>
        <dbReference type="Proteomes" id="UP001229313"/>
    </source>
</evidence>
<dbReference type="Proteomes" id="UP001229313">
    <property type="component" value="Chromosome"/>
</dbReference>
<dbReference type="RefSeq" id="WP_309153610.1">
    <property type="nucleotide sequence ID" value="NZ_CP133568.1"/>
</dbReference>
<dbReference type="Pfam" id="PF00563">
    <property type="entry name" value="EAL"/>
    <property type="match status" value="1"/>
</dbReference>
<dbReference type="InterPro" id="IPR035919">
    <property type="entry name" value="EAL_sf"/>
</dbReference>
<name>A0ABY9PH41_9GAMM</name>
<evidence type="ECO:0000313" key="2">
    <source>
        <dbReference type="EMBL" id="WMT05679.1"/>
    </source>
</evidence>
<evidence type="ECO:0000259" key="1">
    <source>
        <dbReference type="PROSITE" id="PS50883"/>
    </source>
</evidence>
<organism evidence="2 3">
    <name type="scientific">Lysobacter yananisis</name>
    <dbReference type="NCBI Taxonomy" id="1003114"/>
    <lineage>
        <taxon>Bacteria</taxon>
        <taxon>Pseudomonadati</taxon>
        <taxon>Pseudomonadota</taxon>
        <taxon>Gammaproteobacteria</taxon>
        <taxon>Lysobacterales</taxon>
        <taxon>Lysobacteraceae</taxon>
        <taxon>Lysobacter</taxon>
    </lineage>
</organism>
<dbReference type="PANTHER" id="PTHR33121">
    <property type="entry name" value="CYCLIC DI-GMP PHOSPHODIESTERASE PDEF"/>
    <property type="match status" value="1"/>
</dbReference>
<keyword evidence="3" id="KW-1185">Reference proteome</keyword>
<protein>
    <submittedName>
        <fullName evidence="2">EAL domain-containing protein</fullName>
    </submittedName>
</protein>
<dbReference type="Gene3D" id="3.20.20.450">
    <property type="entry name" value="EAL domain"/>
    <property type="match status" value="1"/>
</dbReference>
<dbReference type="CDD" id="cd01948">
    <property type="entry name" value="EAL"/>
    <property type="match status" value="1"/>
</dbReference>
<dbReference type="InterPro" id="IPR001633">
    <property type="entry name" value="EAL_dom"/>
</dbReference>
<reference evidence="2 3" key="1">
    <citation type="submission" date="2023-08" db="EMBL/GenBank/DDBJ databases">
        <title>The whole genome sequence of Lysobacter yananisis.</title>
        <authorList>
            <person name="Sun H."/>
        </authorList>
    </citation>
    <scope>NUCLEOTIDE SEQUENCE [LARGE SCALE GENOMIC DNA]</scope>
    <source>
        <strain evidence="2 3">SNNU513</strain>
    </source>
</reference>
<feature type="domain" description="EAL" evidence="1">
    <location>
        <begin position="1"/>
        <end position="177"/>
    </location>
</feature>